<evidence type="ECO:0000256" key="13">
    <source>
        <dbReference type="ARBA" id="ARBA00034329"/>
    </source>
</evidence>
<dbReference type="PANTHER" id="PTHR46059:SF1">
    <property type="entry name" value="BETA-GALACTOSIDE ALPHA-2,6-SIALYLTRANSFERASE"/>
    <property type="match status" value="1"/>
</dbReference>
<keyword evidence="8" id="KW-0333">Golgi apparatus</keyword>
<keyword evidence="5" id="KW-0812">Transmembrane</keyword>
<evidence type="ECO:0000313" key="16">
    <source>
        <dbReference type="Proteomes" id="UP000660262"/>
    </source>
</evidence>
<dbReference type="EC" id="2.4.3.1" evidence="13"/>
<dbReference type="GO" id="GO:0032580">
    <property type="term" value="C:Golgi cisterna membrane"/>
    <property type="evidence" value="ECO:0007669"/>
    <property type="project" value="UniProtKB-SubCell"/>
</dbReference>
<dbReference type="Pfam" id="PF00777">
    <property type="entry name" value="Glyco_transf_29"/>
    <property type="match status" value="1"/>
</dbReference>
<keyword evidence="3 15" id="KW-0328">Glycosyltransferase</keyword>
<comment type="subcellular location">
    <subcellularLocation>
        <location evidence="1">Golgi apparatus</location>
        <location evidence="1">Golgi stack membrane</location>
        <topology evidence="1">Single-pass type II membrane protein</topology>
    </subcellularLocation>
</comment>
<dbReference type="Gene3D" id="3.90.1480.20">
    <property type="entry name" value="Glycosyl transferase family 29"/>
    <property type="match status" value="1"/>
</dbReference>
<dbReference type="EMBL" id="BNJQ01000026">
    <property type="protein sequence ID" value="GHP09826.1"/>
    <property type="molecule type" value="Genomic_DNA"/>
</dbReference>
<comment type="caution">
    <text evidence="15">The sequence shown here is derived from an EMBL/GenBank/DDBJ whole genome shotgun (WGS) entry which is preliminary data.</text>
</comment>
<keyword evidence="6" id="KW-0735">Signal-anchor</keyword>
<proteinExistence type="inferred from homology"/>
<evidence type="ECO:0000256" key="5">
    <source>
        <dbReference type="ARBA" id="ARBA00022692"/>
    </source>
</evidence>
<evidence type="ECO:0000256" key="3">
    <source>
        <dbReference type="ARBA" id="ARBA00022676"/>
    </source>
</evidence>
<evidence type="ECO:0000256" key="11">
    <source>
        <dbReference type="ARBA" id="ARBA00023180"/>
    </source>
</evidence>
<keyword evidence="7" id="KW-1133">Transmembrane helix</keyword>
<keyword evidence="9" id="KW-0472">Membrane</keyword>
<comment type="catalytic activity">
    <reaction evidence="12">
        <text>a beta-D-galactoside + CMP-N-acetyl-beta-neuraminate = an N-acetyl-alpha-neuraminyl-(2-&gt;6)-beta-D-galactosyl derivative + CMP + H(+)</text>
        <dbReference type="Rhea" id="RHEA:52104"/>
        <dbReference type="ChEBI" id="CHEBI:15378"/>
        <dbReference type="ChEBI" id="CHEBI:28034"/>
        <dbReference type="ChEBI" id="CHEBI:57812"/>
        <dbReference type="ChEBI" id="CHEBI:60377"/>
        <dbReference type="ChEBI" id="CHEBI:136398"/>
        <dbReference type="EC" id="2.4.3.1"/>
    </reaction>
</comment>
<keyword evidence="4 15" id="KW-0808">Transferase</keyword>
<protein>
    <recommendedName>
        <fullName evidence="13">beta-galactoside alpha-(2,6)-sialyltransferase</fullName>
        <ecNumber evidence="13">2.4.3.1</ecNumber>
    </recommendedName>
</protein>
<accession>A0A830HQL7</accession>
<dbReference type="InterPro" id="IPR038578">
    <property type="entry name" value="GT29-like_sf"/>
</dbReference>
<gene>
    <name evidence="15" type="ORF">PPROV_000856100</name>
</gene>
<dbReference type="AlphaFoldDB" id="A0A830HQL7"/>
<evidence type="ECO:0000256" key="10">
    <source>
        <dbReference type="ARBA" id="ARBA00023157"/>
    </source>
</evidence>
<dbReference type="Proteomes" id="UP000660262">
    <property type="component" value="Unassembled WGS sequence"/>
</dbReference>
<evidence type="ECO:0000256" key="8">
    <source>
        <dbReference type="ARBA" id="ARBA00023034"/>
    </source>
</evidence>
<evidence type="ECO:0000256" key="12">
    <source>
        <dbReference type="ARBA" id="ARBA00034249"/>
    </source>
</evidence>
<evidence type="ECO:0000256" key="14">
    <source>
        <dbReference type="SAM" id="MobiDB-lite"/>
    </source>
</evidence>
<dbReference type="PANTHER" id="PTHR46059">
    <property type="entry name" value="BETA-GALACTOSIDE ALPHA-2,6-SIALYLTRANSFERASE"/>
    <property type="match status" value="1"/>
</dbReference>
<comment type="similarity">
    <text evidence="2">Belongs to the glycosyltransferase 29 family.</text>
</comment>
<evidence type="ECO:0000256" key="4">
    <source>
        <dbReference type="ARBA" id="ARBA00022679"/>
    </source>
</evidence>
<sequence length="260" mass="28528">MPFMPSMLPLLPSRSSEKLLLVVLLSVFGLELMIQNSLVARYTIPGVPAVNSGWLQDQSSAAALQDGVKGAPGSGSNSVGRTSVMHKLMSAMHNGRLTHDMVVDGPKPLLTRYLLRGVPLPHINTSRLVLNGVLTQEEASSMDQWLGIDDSTLIRLNEVLPEEDFTRKYSTCAVVGNSPKLLTSQYGAQIDSHDAVLRFNDAPTKGFETYVGRRCTFRANNLRWTQLLLHRGALMDGSVQQKQSGREKMYKPGAITSRGH</sequence>
<evidence type="ECO:0000256" key="7">
    <source>
        <dbReference type="ARBA" id="ARBA00022989"/>
    </source>
</evidence>
<reference evidence="15" key="1">
    <citation type="submission" date="2020-10" db="EMBL/GenBank/DDBJ databases">
        <title>Unveiling of a novel bifunctional photoreceptor, Dualchrome1, isolated from a cosmopolitan green alga.</title>
        <authorList>
            <person name="Suzuki S."/>
            <person name="Kawachi M."/>
        </authorList>
    </citation>
    <scope>NUCLEOTIDE SEQUENCE</scope>
    <source>
        <strain evidence="15">NIES 2893</strain>
    </source>
</reference>
<organism evidence="15 16">
    <name type="scientific">Pycnococcus provasolii</name>
    <dbReference type="NCBI Taxonomy" id="41880"/>
    <lineage>
        <taxon>Eukaryota</taxon>
        <taxon>Viridiplantae</taxon>
        <taxon>Chlorophyta</taxon>
        <taxon>Pseudoscourfieldiophyceae</taxon>
        <taxon>Pseudoscourfieldiales</taxon>
        <taxon>Pycnococcaceae</taxon>
        <taxon>Pycnococcus</taxon>
    </lineage>
</organism>
<dbReference type="InterPro" id="IPR001675">
    <property type="entry name" value="Glyco_trans_29"/>
</dbReference>
<evidence type="ECO:0000256" key="6">
    <source>
        <dbReference type="ARBA" id="ARBA00022968"/>
    </source>
</evidence>
<evidence type="ECO:0000256" key="9">
    <source>
        <dbReference type="ARBA" id="ARBA00023136"/>
    </source>
</evidence>
<evidence type="ECO:0000256" key="1">
    <source>
        <dbReference type="ARBA" id="ARBA00004447"/>
    </source>
</evidence>
<dbReference type="OrthoDB" id="10264956at2759"/>
<keyword evidence="16" id="KW-1185">Reference proteome</keyword>
<dbReference type="GO" id="GO:0003835">
    <property type="term" value="F:beta-galactoside alpha-2,6-sialyltransferase activity"/>
    <property type="evidence" value="ECO:0007669"/>
    <property type="project" value="UniProtKB-EC"/>
</dbReference>
<feature type="region of interest" description="Disordered" evidence="14">
    <location>
        <begin position="238"/>
        <end position="260"/>
    </location>
</feature>
<name>A0A830HQL7_9CHLO</name>
<keyword evidence="10" id="KW-1015">Disulfide bond</keyword>
<evidence type="ECO:0000313" key="15">
    <source>
        <dbReference type="EMBL" id="GHP09826.1"/>
    </source>
</evidence>
<evidence type="ECO:0000256" key="2">
    <source>
        <dbReference type="ARBA" id="ARBA00006003"/>
    </source>
</evidence>
<keyword evidence="11" id="KW-0325">Glycoprotein</keyword>